<dbReference type="InterPro" id="IPR000531">
    <property type="entry name" value="Beta-barrel_TonB"/>
</dbReference>
<evidence type="ECO:0000256" key="6">
    <source>
        <dbReference type="ARBA" id="ARBA00023004"/>
    </source>
</evidence>
<evidence type="ECO:0000256" key="3">
    <source>
        <dbReference type="ARBA" id="ARBA00022452"/>
    </source>
</evidence>
<dbReference type="GO" id="GO:0009279">
    <property type="term" value="C:cell outer membrane"/>
    <property type="evidence" value="ECO:0007669"/>
    <property type="project" value="UniProtKB-SubCell"/>
</dbReference>
<evidence type="ECO:0000256" key="12">
    <source>
        <dbReference type="RuleBase" id="RU003357"/>
    </source>
</evidence>
<comment type="subcellular location">
    <subcellularLocation>
        <location evidence="1 11">Cell outer membrane</location>
        <topology evidence="1 11">Multi-pass membrane protein</topology>
    </subcellularLocation>
</comment>
<keyword evidence="9 11" id="KW-0472">Membrane</keyword>
<keyword evidence="3 11" id="KW-1134">Transmembrane beta strand</keyword>
<dbReference type="Pfam" id="PF00593">
    <property type="entry name" value="TonB_dep_Rec_b-barrel"/>
    <property type="match status" value="1"/>
</dbReference>
<dbReference type="Pfam" id="PF07715">
    <property type="entry name" value="Plug"/>
    <property type="match status" value="1"/>
</dbReference>
<dbReference type="RefSeq" id="WP_211938389.1">
    <property type="nucleotide sequence ID" value="NZ_CP073078.1"/>
</dbReference>
<dbReference type="SUPFAM" id="SSF56935">
    <property type="entry name" value="Porins"/>
    <property type="match status" value="1"/>
</dbReference>
<keyword evidence="15" id="KW-0675">Receptor</keyword>
<evidence type="ECO:0000256" key="2">
    <source>
        <dbReference type="ARBA" id="ARBA00022448"/>
    </source>
</evidence>
<comment type="similarity">
    <text evidence="11 12">Belongs to the TonB-dependent receptor family.</text>
</comment>
<dbReference type="Gene3D" id="2.40.170.20">
    <property type="entry name" value="TonB-dependent receptor, beta-barrel domain"/>
    <property type="match status" value="1"/>
</dbReference>
<evidence type="ECO:0000313" key="16">
    <source>
        <dbReference type="Proteomes" id="UP000676409"/>
    </source>
</evidence>
<evidence type="ECO:0000256" key="11">
    <source>
        <dbReference type="PROSITE-ProRule" id="PRU01360"/>
    </source>
</evidence>
<evidence type="ECO:0000256" key="9">
    <source>
        <dbReference type="ARBA" id="ARBA00023136"/>
    </source>
</evidence>
<organism evidence="15 16">
    <name type="scientific">Phenylobacterium montanum</name>
    <dbReference type="NCBI Taxonomy" id="2823693"/>
    <lineage>
        <taxon>Bacteria</taxon>
        <taxon>Pseudomonadati</taxon>
        <taxon>Pseudomonadota</taxon>
        <taxon>Alphaproteobacteria</taxon>
        <taxon>Caulobacterales</taxon>
        <taxon>Caulobacteraceae</taxon>
        <taxon>Phenylobacterium</taxon>
    </lineage>
</organism>
<protein>
    <submittedName>
        <fullName evidence="15">TonB-dependent receptor</fullName>
    </submittedName>
</protein>
<dbReference type="EMBL" id="CP073078">
    <property type="protein sequence ID" value="QUD88338.1"/>
    <property type="molecule type" value="Genomic_DNA"/>
</dbReference>
<evidence type="ECO:0000256" key="5">
    <source>
        <dbReference type="ARBA" id="ARBA00022692"/>
    </source>
</evidence>
<dbReference type="PANTHER" id="PTHR32552">
    <property type="entry name" value="FERRICHROME IRON RECEPTOR-RELATED"/>
    <property type="match status" value="1"/>
</dbReference>
<dbReference type="PANTHER" id="PTHR32552:SF81">
    <property type="entry name" value="TONB-DEPENDENT OUTER MEMBRANE RECEPTOR"/>
    <property type="match status" value="1"/>
</dbReference>
<keyword evidence="6" id="KW-0408">Iron</keyword>
<dbReference type="InterPro" id="IPR039426">
    <property type="entry name" value="TonB-dep_rcpt-like"/>
</dbReference>
<keyword evidence="4" id="KW-0410">Iron transport</keyword>
<keyword evidence="7" id="KW-0406">Ion transport</keyword>
<evidence type="ECO:0000259" key="13">
    <source>
        <dbReference type="Pfam" id="PF00593"/>
    </source>
</evidence>
<dbReference type="Proteomes" id="UP000676409">
    <property type="component" value="Chromosome"/>
</dbReference>
<evidence type="ECO:0000256" key="4">
    <source>
        <dbReference type="ARBA" id="ARBA00022496"/>
    </source>
</evidence>
<dbReference type="GO" id="GO:0006826">
    <property type="term" value="P:iron ion transport"/>
    <property type="evidence" value="ECO:0007669"/>
    <property type="project" value="UniProtKB-KW"/>
</dbReference>
<accession>A0A975IV03</accession>
<evidence type="ECO:0000256" key="10">
    <source>
        <dbReference type="ARBA" id="ARBA00023237"/>
    </source>
</evidence>
<dbReference type="PROSITE" id="PS52016">
    <property type="entry name" value="TONB_DEPENDENT_REC_3"/>
    <property type="match status" value="1"/>
</dbReference>
<reference evidence="15" key="1">
    <citation type="submission" date="2021-04" db="EMBL/GenBank/DDBJ databases">
        <title>The complete genome sequence of Caulobacter sp. S6.</title>
        <authorList>
            <person name="Tang Y."/>
            <person name="Ouyang W."/>
            <person name="Liu Q."/>
            <person name="Huang B."/>
            <person name="Guo Z."/>
            <person name="Lei P."/>
        </authorList>
    </citation>
    <scope>NUCLEOTIDE SEQUENCE</scope>
    <source>
        <strain evidence="15">S6</strain>
    </source>
</reference>
<keyword evidence="16" id="KW-1185">Reference proteome</keyword>
<evidence type="ECO:0000256" key="8">
    <source>
        <dbReference type="ARBA" id="ARBA00023077"/>
    </source>
</evidence>
<proteinExistence type="inferred from homology"/>
<keyword evidence="5 11" id="KW-0812">Transmembrane</keyword>
<dbReference type="InterPro" id="IPR036942">
    <property type="entry name" value="Beta-barrel_TonB_sf"/>
</dbReference>
<evidence type="ECO:0000256" key="1">
    <source>
        <dbReference type="ARBA" id="ARBA00004571"/>
    </source>
</evidence>
<keyword evidence="10 11" id="KW-0998">Cell outer membrane</keyword>
<dbReference type="KEGG" id="caul:KCG34_00125"/>
<evidence type="ECO:0000259" key="14">
    <source>
        <dbReference type="Pfam" id="PF07715"/>
    </source>
</evidence>
<dbReference type="AlphaFoldDB" id="A0A975IV03"/>
<gene>
    <name evidence="15" type="ORF">KCG34_00125</name>
</gene>
<keyword evidence="8 12" id="KW-0798">TonB box</keyword>
<sequence>MGQTKIADGGGRRANRTMTGALLAGVSIAAITALAPQAQAQTAQPAAQGAAAGGNMDVVIVTARKRDEAISKVPASITAFSSQALQTFHIQSFNDYATKAPNLSFSYGGGPTGISQARTVAIRGITGQNLVGTAGATGFYIDDTPLPGSVDPRVLDVDNVEVLKGPQGTLFGESSLGGNVRLITKKPSFSGNSLVLQGEAGLTSHGGSPDGGASAVGNYVVKPDVLAIRAVAFYNHDAGYLTRTYPTDPNSPGVTDPTLKVPRTSVGDQGAVTSYGGSVTALLKMTDKVDVRLRIMGQDEIQHGFQATFAPLPGFQPQYTIDRAWNVQPRASDVWALPSLDITYHGDGFTVINSTSYFYRQTADHEDSTYGTEEVFGILPYPNQEFNYGVSSLPNQPYVWIGKHSQREYTNEFRISFDPVHNISGTFGIFYSHTNVRFSIPNTFAKGLVAATAGNEVVGPWPNELIWEQQNPGTQEDFSVFGELYYKFLDKFTLTLGGREYVLRQTADFTADGFMNFGATPSAPQHNSQSGFDPKIGLAYQATDDAMLYASASKGFRAGGSQAFAPFCSAPNISVTDITNLRSDSLWSYEAGTKVQLRNPGILISAAGFHIDWKDIQQQVALPCGYYFDINGKSATVNGGEIEASGRLTHDLTVRFGLGYESTDITNPGALADVNIKAGSRILGTPEWSVTVGAAYTHTLFGDYEGFASADYSYTGNSVSLLNGGSGSESTRPAYSLVNGRFGVRWDNQEVAVNLKNLTNAKPNLGDIGYVGYAQFSTVTGSVIPQVATLQPMTVTVQYKRTF</sequence>
<keyword evidence="2 11" id="KW-0813">Transport</keyword>
<feature type="domain" description="TonB-dependent receptor plug" evidence="14">
    <location>
        <begin position="71"/>
        <end position="178"/>
    </location>
</feature>
<evidence type="ECO:0000313" key="15">
    <source>
        <dbReference type="EMBL" id="QUD88338.1"/>
    </source>
</evidence>
<dbReference type="InterPro" id="IPR012910">
    <property type="entry name" value="Plug_dom"/>
</dbReference>
<feature type="domain" description="TonB-dependent receptor-like beta-barrel" evidence="13">
    <location>
        <begin position="315"/>
        <end position="758"/>
    </location>
</feature>
<evidence type="ECO:0000256" key="7">
    <source>
        <dbReference type="ARBA" id="ARBA00023065"/>
    </source>
</evidence>
<name>A0A975IV03_9CAUL</name>